<dbReference type="EMBL" id="JAGGKP010000009">
    <property type="protein sequence ID" value="MBP1937981.1"/>
    <property type="molecule type" value="Genomic_DNA"/>
</dbReference>
<sequence>MHQKKDVFQAIGITTNYNRILTDARVKALLPTDTGLGIINVNNKSIEKLTDPIDLPDE</sequence>
<accession>A0ABS4H636</accession>
<name>A0ABS4H636_9BACL</name>
<dbReference type="Proteomes" id="UP001519273">
    <property type="component" value="Unassembled WGS sequence"/>
</dbReference>
<protein>
    <submittedName>
        <fullName evidence="1">Uncharacterized protein</fullName>
    </submittedName>
</protein>
<reference evidence="1 2" key="1">
    <citation type="submission" date="2021-03" db="EMBL/GenBank/DDBJ databases">
        <title>Genomic Encyclopedia of Type Strains, Phase IV (KMG-IV): sequencing the most valuable type-strain genomes for metagenomic binning, comparative biology and taxonomic classification.</title>
        <authorList>
            <person name="Goeker M."/>
        </authorList>
    </citation>
    <scope>NUCLEOTIDE SEQUENCE [LARGE SCALE GENOMIC DNA]</scope>
    <source>
        <strain evidence="1 2">DSM 23491</strain>
    </source>
</reference>
<organism evidence="1 2">
    <name type="scientific">Paenibacillus sediminis</name>
    <dbReference type="NCBI Taxonomy" id="664909"/>
    <lineage>
        <taxon>Bacteria</taxon>
        <taxon>Bacillati</taxon>
        <taxon>Bacillota</taxon>
        <taxon>Bacilli</taxon>
        <taxon>Bacillales</taxon>
        <taxon>Paenibacillaceae</taxon>
        <taxon>Paenibacillus</taxon>
    </lineage>
</organism>
<comment type="caution">
    <text evidence="1">The sequence shown here is derived from an EMBL/GenBank/DDBJ whole genome shotgun (WGS) entry which is preliminary data.</text>
</comment>
<evidence type="ECO:0000313" key="2">
    <source>
        <dbReference type="Proteomes" id="UP001519273"/>
    </source>
</evidence>
<keyword evidence="2" id="KW-1185">Reference proteome</keyword>
<gene>
    <name evidence="1" type="ORF">J2Z20_002898</name>
</gene>
<dbReference type="RefSeq" id="WP_209851636.1">
    <property type="nucleotide sequence ID" value="NZ_CBCRVE010000010.1"/>
</dbReference>
<evidence type="ECO:0000313" key="1">
    <source>
        <dbReference type="EMBL" id="MBP1937981.1"/>
    </source>
</evidence>
<proteinExistence type="predicted"/>